<dbReference type="Proteomes" id="UP000282007">
    <property type="component" value="Chromosome"/>
</dbReference>
<evidence type="ECO:0000259" key="4">
    <source>
        <dbReference type="Pfam" id="PF00248"/>
    </source>
</evidence>
<evidence type="ECO:0000313" key="5">
    <source>
        <dbReference type="EMBL" id="AZH24553.1"/>
    </source>
</evidence>
<protein>
    <submittedName>
        <fullName evidence="5 6">Aldo/keto reductase</fullName>
    </submittedName>
</protein>
<sequence>MTDDTVTVGGVDVPAVGLGTWRLRGDDCRRAVETALDLGYRHVDTAQAYGNERAVGAGIRESDVDREDVFLATKLDGDSRRRETVQRSVRESLDRLGTDYLDLLLIHWPNGRPPFVPVRLPGRPPLAETLEAMNELVDEGLVRHIGVSNFDIRLLDRARRQSDAPIFANQVQFHPYWDQRRLLSYCRRHDVLLTAYSPLCHGGVLDDDVLVGIGRRYDKTAAQVAIRWAIQHDGVGAIPKATSRDHLAANLDVFDFELTESEMTRIRRPSKLRTFGGFARSRLPV</sequence>
<accession>A0A3M0DPR5</accession>
<dbReference type="OrthoDB" id="275427at2157"/>
<keyword evidence="8" id="KW-1185">Reference proteome</keyword>
<evidence type="ECO:0000256" key="2">
    <source>
        <dbReference type="ARBA" id="ARBA00022857"/>
    </source>
</evidence>
<organism evidence="6 7">
    <name type="scientific">Haloplanus aerogenes</name>
    <dbReference type="NCBI Taxonomy" id="660522"/>
    <lineage>
        <taxon>Archaea</taxon>
        <taxon>Methanobacteriati</taxon>
        <taxon>Methanobacteriota</taxon>
        <taxon>Stenosarchaea group</taxon>
        <taxon>Halobacteria</taxon>
        <taxon>Halobacteriales</taxon>
        <taxon>Haloferacaceae</taxon>
        <taxon>Haloplanus</taxon>
    </lineage>
</organism>
<keyword evidence="2" id="KW-0521">NADP</keyword>
<dbReference type="PROSITE" id="PS00062">
    <property type="entry name" value="ALDOKETO_REDUCTASE_2"/>
    <property type="match status" value="1"/>
</dbReference>
<dbReference type="Pfam" id="PF00248">
    <property type="entry name" value="Aldo_ket_red"/>
    <property type="match status" value="1"/>
</dbReference>
<dbReference type="GO" id="GO:1990002">
    <property type="term" value="F:methylglyoxal reductase (NADPH) (acetol producing) activity"/>
    <property type="evidence" value="ECO:0007669"/>
    <property type="project" value="TreeGrafter"/>
</dbReference>
<dbReference type="PROSITE" id="PS00798">
    <property type="entry name" value="ALDOKETO_REDUCTASE_1"/>
    <property type="match status" value="1"/>
</dbReference>
<reference evidence="6" key="3">
    <citation type="submission" date="2018-10" db="EMBL/GenBank/DDBJ databases">
        <authorList>
            <person name="Whitman W."/>
            <person name="Huntemann M."/>
            <person name="Clum A."/>
            <person name="Pillay M."/>
            <person name="Palaniappan K."/>
            <person name="Varghese N."/>
            <person name="Mikhailova N."/>
            <person name="Stamatis D."/>
            <person name="Reddy T."/>
            <person name="Daum C."/>
            <person name="Shapiro N."/>
            <person name="Ivanova N."/>
            <person name="Kyrpides N."/>
            <person name="Woyke T."/>
        </authorList>
    </citation>
    <scope>NUCLEOTIDE SEQUENCE</scope>
    <source>
        <strain evidence="6">CGMCC 1.10124</strain>
    </source>
</reference>
<dbReference type="EMBL" id="REFS01000002">
    <property type="protein sequence ID" value="RMB23791.1"/>
    <property type="molecule type" value="Genomic_DNA"/>
</dbReference>
<evidence type="ECO:0000313" key="8">
    <source>
        <dbReference type="Proteomes" id="UP000282007"/>
    </source>
</evidence>
<dbReference type="RefSeq" id="WP_121919709.1">
    <property type="nucleotide sequence ID" value="NZ_CP034145.1"/>
</dbReference>
<name>A0A3M0DPR5_9EURY</name>
<dbReference type="GeneID" id="38470374"/>
<dbReference type="PANTHER" id="PTHR43827:SF3">
    <property type="entry name" value="NADP-DEPENDENT OXIDOREDUCTASE DOMAIN-CONTAINING PROTEIN"/>
    <property type="match status" value="1"/>
</dbReference>
<dbReference type="PRINTS" id="PR00069">
    <property type="entry name" value="ALDKETRDTASE"/>
</dbReference>
<dbReference type="EMBL" id="CP034145">
    <property type="protein sequence ID" value="AZH24553.1"/>
    <property type="molecule type" value="Genomic_DNA"/>
</dbReference>
<dbReference type="Proteomes" id="UP000277326">
    <property type="component" value="Unassembled WGS sequence"/>
</dbReference>
<evidence type="ECO:0000313" key="6">
    <source>
        <dbReference type="EMBL" id="RMB23791.1"/>
    </source>
</evidence>
<reference evidence="5 8" key="2">
    <citation type="submission" date="2018-07" db="EMBL/GenBank/DDBJ databases">
        <title>Genome sequences of Haloplanus aerogenes JCM 16430T.</title>
        <authorList>
            <person name="Kim Y.B."/>
            <person name="Roh S.W."/>
        </authorList>
    </citation>
    <scope>NUCLEOTIDE SEQUENCE [LARGE SCALE GENOMIC DNA]</scope>
    <source>
        <strain evidence="5 8">JCM 16430</strain>
    </source>
</reference>
<dbReference type="AlphaFoldDB" id="A0A3M0DPR5"/>
<dbReference type="InterPro" id="IPR018170">
    <property type="entry name" value="Aldo/ket_reductase_CS"/>
</dbReference>
<evidence type="ECO:0000313" key="7">
    <source>
        <dbReference type="Proteomes" id="UP000277326"/>
    </source>
</evidence>
<dbReference type="InterPro" id="IPR020471">
    <property type="entry name" value="AKR"/>
</dbReference>
<dbReference type="PANTHER" id="PTHR43827">
    <property type="entry name" value="2,5-DIKETO-D-GLUCONIC ACID REDUCTASE"/>
    <property type="match status" value="1"/>
</dbReference>
<feature type="domain" description="NADP-dependent oxidoreductase" evidence="4">
    <location>
        <begin position="16"/>
        <end position="267"/>
    </location>
</feature>
<dbReference type="Gene3D" id="3.20.20.100">
    <property type="entry name" value="NADP-dependent oxidoreductase domain"/>
    <property type="match status" value="1"/>
</dbReference>
<dbReference type="SUPFAM" id="SSF51430">
    <property type="entry name" value="NAD(P)-linked oxidoreductase"/>
    <property type="match status" value="1"/>
</dbReference>
<dbReference type="KEGG" id="haer:DU502_03770"/>
<reference evidence="6 7" key="1">
    <citation type="journal article" date="2015" name="Stand. Genomic Sci.">
        <title>Genomic Encyclopedia of Bacterial and Archaeal Type Strains, Phase III: the genomes of soil and plant-associated and newly described type strains.</title>
        <authorList>
            <person name="Whitman W.B."/>
            <person name="Woyke T."/>
            <person name="Klenk H.P."/>
            <person name="Zhou Y."/>
            <person name="Lilburn T.G."/>
            <person name="Beck B.J."/>
            <person name="De Vos P."/>
            <person name="Vandamme P."/>
            <person name="Eisen J.A."/>
            <person name="Garrity G."/>
            <person name="Hugenholtz P."/>
            <person name="Kyrpides N.C."/>
        </authorList>
    </citation>
    <scope>NUCLEOTIDE SEQUENCE [LARGE SCALE GENOMIC DNA]</scope>
    <source>
        <strain evidence="6 7">CGMCC 1.10124</strain>
    </source>
</reference>
<evidence type="ECO:0000256" key="1">
    <source>
        <dbReference type="ARBA" id="ARBA00007905"/>
    </source>
</evidence>
<dbReference type="PIRSF" id="PIRSF000097">
    <property type="entry name" value="AKR"/>
    <property type="match status" value="1"/>
</dbReference>
<comment type="similarity">
    <text evidence="1">Belongs to the aldo/keto reductase family.</text>
</comment>
<keyword evidence="3" id="KW-0560">Oxidoreductase</keyword>
<dbReference type="InterPro" id="IPR036812">
    <property type="entry name" value="NAD(P)_OxRdtase_dom_sf"/>
</dbReference>
<gene>
    <name evidence="6" type="ORF">ATH50_1021</name>
    <name evidence="5" type="ORF">DU502_03770</name>
</gene>
<evidence type="ECO:0000256" key="3">
    <source>
        <dbReference type="ARBA" id="ARBA00023002"/>
    </source>
</evidence>
<dbReference type="CDD" id="cd19073">
    <property type="entry name" value="AKR_AKR3F2_3"/>
    <property type="match status" value="1"/>
</dbReference>
<dbReference type="FunFam" id="3.20.20.100:FF:000002">
    <property type="entry name" value="2,5-diketo-D-gluconic acid reductase A"/>
    <property type="match status" value="1"/>
</dbReference>
<dbReference type="InterPro" id="IPR023210">
    <property type="entry name" value="NADP_OxRdtase_dom"/>
</dbReference>
<dbReference type="GO" id="GO:0051596">
    <property type="term" value="P:methylglyoxal catabolic process"/>
    <property type="evidence" value="ECO:0007669"/>
    <property type="project" value="TreeGrafter"/>
</dbReference>
<proteinExistence type="inferred from homology"/>